<dbReference type="NCBIfam" id="TIGR02574">
    <property type="entry name" value="stabl_TIGR02574"/>
    <property type="match status" value="1"/>
</dbReference>
<sequence>MSQTAEALSAQALQLPPNERLALVEHLLDSLDVPDTLLEALWTAEANDRLAAYRRGEIRAIPLSDVLGKYQVANRSA</sequence>
<dbReference type="InterPro" id="IPR013406">
    <property type="entry name" value="CHP02574_addiction_mod"/>
</dbReference>
<dbReference type="Pfam" id="PF09720">
    <property type="entry name" value="Unstab_antitox"/>
    <property type="match status" value="1"/>
</dbReference>
<reference evidence="1" key="1">
    <citation type="journal article" date="2014" name="Int. J. Syst. Evol. Microbiol.">
        <title>Complete genome sequence of Corynebacterium casei LMG S-19264T (=DSM 44701T), isolated from a smear-ripened cheese.</title>
        <authorList>
            <consortium name="US DOE Joint Genome Institute (JGI-PGF)"/>
            <person name="Walter F."/>
            <person name="Albersmeier A."/>
            <person name="Kalinowski J."/>
            <person name="Ruckert C."/>
        </authorList>
    </citation>
    <scope>NUCLEOTIDE SEQUENCE</scope>
    <source>
        <strain evidence="1">CGMCC 1.15322</strain>
    </source>
</reference>
<dbReference type="RefSeq" id="WP_188706102.1">
    <property type="nucleotide sequence ID" value="NZ_BMIG01000001.1"/>
</dbReference>
<name>A0A916S6P1_9BURK</name>
<protein>
    <recommendedName>
        <fullName evidence="3">Addiction module protein</fullName>
    </recommendedName>
</protein>
<proteinExistence type="predicted"/>
<evidence type="ECO:0008006" key="3">
    <source>
        <dbReference type="Google" id="ProtNLM"/>
    </source>
</evidence>
<dbReference type="Proteomes" id="UP000620596">
    <property type="component" value="Unassembled WGS sequence"/>
</dbReference>
<gene>
    <name evidence="1" type="ORF">GCM10011496_04370</name>
</gene>
<organism evidence="1 2">
    <name type="scientific">Polaromonas eurypsychrophila</name>
    <dbReference type="NCBI Taxonomy" id="1614635"/>
    <lineage>
        <taxon>Bacteria</taxon>
        <taxon>Pseudomonadati</taxon>
        <taxon>Pseudomonadota</taxon>
        <taxon>Betaproteobacteria</taxon>
        <taxon>Burkholderiales</taxon>
        <taxon>Comamonadaceae</taxon>
        <taxon>Polaromonas</taxon>
    </lineage>
</organism>
<keyword evidence="2" id="KW-1185">Reference proteome</keyword>
<accession>A0A916S6P1</accession>
<dbReference type="AlphaFoldDB" id="A0A916S6P1"/>
<comment type="caution">
    <text evidence="1">The sequence shown here is derived from an EMBL/GenBank/DDBJ whole genome shotgun (WGS) entry which is preliminary data.</text>
</comment>
<dbReference type="EMBL" id="BMIG01000001">
    <property type="protein sequence ID" value="GGA86825.1"/>
    <property type="molecule type" value="Genomic_DNA"/>
</dbReference>
<evidence type="ECO:0000313" key="1">
    <source>
        <dbReference type="EMBL" id="GGA86825.1"/>
    </source>
</evidence>
<evidence type="ECO:0000313" key="2">
    <source>
        <dbReference type="Proteomes" id="UP000620596"/>
    </source>
</evidence>
<reference evidence="1" key="2">
    <citation type="submission" date="2020-09" db="EMBL/GenBank/DDBJ databases">
        <authorList>
            <person name="Sun Q."/>
            <person name="Zhou Y."/>
        </authorList>
    </citation>
    <scope>NUCLEOTIDE SEQUENCE</scope>
    <source>
        <strain evidence="1">CGMCC 1.15322</strain>
    </source>
</reference>